<dbReference type="Proteomes" id="UP000035514">
    <property type="component" value="Unassembled WGS sequence"/>
</dbReference>
<dbReference type="EMBL" id="JAIQ01000006">
    <property type="protein sequence ID" value="KLE02755.1"/>
    <property type="molecule type" value="Genomic_DNA"/>
</dbReference>
<evidence type="ECO:0000256" key="1">
    <source>
        <dbReference type="SAM" id="Phobius"/>
    </source>
</evidence>
<name>A0A0G9KAI8_9BACT</name>
<accession>A0A0G9KAI8</accession>
<dbReference type="Pfam" id="PF13937">
    <property type="entry name" value="DUF4212"/>
    <property type="match status" value="1"/>
</dbReference>
<dbReference type="PROSITE" id="PS51257">
    <property type="entry name" value="PROKAR_LIPOPROTEIN"/>
    <property type="match status" value="1"/>
</dbReference>
<dbReference type="RefSeq" id="WP_046995916.1">
    <property type="nucleotide sequence ID" value="NZ_JAIQ01000006.1"/>
</dbReference>
<proteinExistence type="predicted"/>
<feature type="transmembrane region" description="Helical" evidence="1">
    <location>
        <begin position="48"/>
        <end position="70"/>
    </location>
</feature>
<evidence type="ECO:0000259" key="2">
    <source>
        <dbReference type="Pfam" id="PF13937"/>
    </source>
</evidence>
<sequence length="84" mass="9909">MNQKKAKEYWKENVFLIIKLLIVWFVISFGCGILFVEQLNLIEINGVKLGFFMAQQGAIYLFIILIIIYIKKMSQIDKKYDISE</sequence>
<dbReference type="InterPro" id="IPR019886">
    <property type="entry name" value="Na_symporter_ssu"/>
</dbReference>
<keyword evidence="1" id="KW-0812">Transmembrane</keyword>
<keyword evidence="1" id="KW-0472">Membrane</keyword>
<comment type="caution">
    <text evidence="3">The sequence shown here is derived from an EMBL/GenBank/DDBJ whole genome shotgun (WGS) entry which is preliminary data.</text>
</comment>
<evidence type="ECO:0000313" key="3">
    <source>
        <dbReference type="EMBL" id="KLE02755.1"/>
    </source>
</evidence>
<dbReference type="NCBIfam" id="TIGR03647">
    <property type="entry name" value="Na_symport_sm"/>
    <property type="match status" value="1"/>
</dbReference>
<gene>
    <name evidence="3" type="ORF">AA20_00045</name>
</gene>
<reference evidence="3 4" key="1">
    <citation type="submission" date="2014-01" db="EMBL/GenBank/DDBJ databases">
        <title>Development of a Comparative Genomic Fingerprinting Assay for High Resolution Genotyping of Arcobacter butzleri.</title>
        <authorList>
            <person name="Webb A.L."/>
            <person name="Inglis G.D."/>
            <person name="Kruczkiewicz P."/>
            <person name="Selinger L.B."/>
            <person name="Taboada E.N."/>
        </authorList>
    </citation>
    <scope>NUCLEOTIDE SEQUENCE [LARGE SCALE GENOMIC DNA]</scope>
    <source>
        <strain evidence="3 4">L348</strain>
    </source>
</reference>
<protein>
    <submittedName>
        <fullName evidence="3">Membrane protein</fullName>
    </submittedName>
</protein>
<dbReference type="PATRIC" id="fig|1447256.3.peg.9"/>
<dbReference type="AlphaFoldDB" id="A0A0G9KAI8"/>
<feature type="domain" description="Sodium symporter small subunit" evidence="2">
    <location>
        <begin position="7"/>
        <end position="82"/>
    </location>
</feature>
<evidence type="ECO:0000313" key="4">
    <source>
        <dbReference type="Proteomes" id="UP000035514"/>
    </source>
</evidence>
<feature type="transmembrane region" description="Helical" evidence="1">
    <location>
        <begin position="14"/>
        <end position="36"/>
    </location>
</feature>
<organism evidence="3 4">
    <name type="scientific">Aliarcobacter butzleri L348</name>
    <dbReference type="NCBI Taxonomy" id="1447256"/>
    <lineage>
        <taxon>Bacteria</taxon>
        <taxon>Pseudomonadati</taxon>
        <taxon>Campylobacterota</taxon>
        <taxon>Epsilonproteobacteria</taxon>
        <taxon>Campylobacterales</taxon>
        <taxon>Arcobacteraceae</taxon>
        <taxon>Aliarcobacter</taxon>
    </lineage>
</organism>
<keyword evidence="1" id="KW-1133">Transmembrane helix</keyword>